<accession>A0A7S4N5C1</accession>
<dbReference type="InterPro" id="IPR026939">
    <property type="entry name" value="ZNF706/At2g23090_sf"/>
</dbReference>
<evidence type="ECO:0000256" key="1">
    <source>
        <dbReference type="SAM" id="MobiDB-lite"/>
    </source>
</evidence>
<organism evidence="2">
    <name type="scientific">Odontella aurita</name>
    <dbReference type="NCBI Taxonomy" id="265563"/>
    <lineage>
        <taxon>Eukaryota</taxon>
        <taxon>Sar</taxon>
        <taxon>Stramenopiles</taxon>
        <taxon>Ochrophyta</taxon>
        <taxon>Bacillariophyta</taxon>
        <taxon>Mediophyceae</taxon>
        <taxon>Biddulphiophycidae</taxon>
        <taxon>Eupodiscales</taxon>
        <taxon>Odontellaceae</taxon>
        <taxon>Odontella</taxon>
    </lineage>
</organism>
<dbReference type="Gene3D" id="4.10.1050.10">
    <property type="entry name" value="At2g23090-like"/>
    <property type="match status" value="1"/>
</dbReference>
<gene>
    <name evidence="2" type="ORF">OAUR00152_LOCUS28670</name>
</gene>
<sequence length="134" mass="13961">MPESNKAAKRRIQKANRKAGIGDETGRLVRVKDAPKMATCTICQFEMKITKTNTELTAHATSKHGKTLDECFPGAAKIAAEMLAAVPRKGGKSGGGGGGGITKAEKKKKATAGLDDLLSAGLDAGKKKTKPGRK</sequence>
<feature type="compositionally biased region" description="Gly residues" evidence="1">
    <location>
        <begin position="92"/>
        <end position="101"/>
    </location>
</feature>
<proteinExistence type="predicted"/>
<dbReference type="EMBL" id="HBKQ01041542">
    <property type="protein sequence ID" value="CAE2265484.1"/>
    <property type="molecule type" value="Transcribed_RNA"/>
</dbReference>
<name>A0A7S4N5C1_9STRA</name>
<reference evidence="2" key="1">
    <citation type="submission" date="2021-01" db="EMBL/GenBank/DDBJ databases">
        <authorList>
            <person name="Corre E."/>
            <person name="Pelletier E."/>
            <person name="Niang G."/>
            <person name="Scheremetjew M."/>
            <person name="Finn R."/>
            <person name="Kale V."/>
            <person name="Holt S."/>
            <person name="Cochrane G."/>
            <person name="Meng A."/>
            <person name="Brown T."/>
            <person name="Cohen L."/>
        </authorList>
    </citation>
    <scope>NUCLEOTIDE SEQUENCE</scope>
    <source>
        <strain evidence="2">Isolate 1302-5</strain>
    </source>
</reference>
<evidence type="ECO:0000313" key="2">
    <source>
        <dbReference type="EMBL" id="CAE2265484.1"/>
    </source>
</evidence>
<dbReference type="AlphaFoldDB" id="A0A7S4N5C1"/>
<feature type="region of interest" description="Disordered" evidence="1">
    <location>
        <begin position="1"/>
        <end position="21"/>
    </location>
</feature>
<dbReference type="SUPFAM" id="SSF118359">
    <property type="entry name" value="Expressed protein At2g23090/F21P24.15"/>
    <property type="match status" value="1"/>
</dbReference>
<feature type="compositionally biased region" description="Basic residues" evidence="1">
    <location>
        <begin position="7"/>
        <end position="17"/>
    </location>
</feature>
<feature type="region of interest" description="Disordered" evidence="1">
    <location>
        <begin position="87"/>
        <end position="106"/>
    </location>
</feature>
<protein>
    <submittedName>
        <fullName evidence="2">Uncharacterized protein</fullName>
    </submittedName>
</protein>